<dbReference type="SUPFAM" id="SSF50341">
    <property type="entry name" value="CheW-like"/>
    <property type="match status" value="1"/>
</dbReference>
<organism evidence="3 4">
    <name type="scientific">Pontibacter ummariensis</name>
    <dbReference type="NCBI Taxonomy" id="1610492"/>
    <lineage>
        <taxon>Bacteria</taxon>
        <taxon>Pseudomonadati</taxon>
        <taxon>Bacteroidota</taxon>
        <taxon>Cytophagia</taxon>
        <taxon>Cytophagales</taxon>
        <taxon>Hymenobacteraceae</taxon>
        <taxon>Pontibacter</taxon>
    </lineage>
</organism>
<gene>
    <name evidence="3" type="ORF">SAMN06296052_102400</name>
</gene>
<accession>A0A239C9P8</accession>
<dbReference type="Gene3D" id="2.40.50.180">
    <property type="entry name" value="CheA-289, Domain 4"/>
    <property type="match status" value="1"/>
</dbReference>
<evidence type="ECO:0000313" key="4">
    <source>
        <dbReference type="Proteomes" id="UP000198432"/>
    </source>
</evidence>
<protein>
    <submittedName>
        <fullName evidence="3">CheW protein</fullName>
    </submittedName>
</protein>
<dbReference type="GO" id="GO:0007165">
    <property type="term" value="P:signal transduction"/>
    <property type="evidence" value="ECO:0007669"/>
    <property type="project" value="InterPro"/>
</dbReference>
<evidence type="ECO:0000313" key="3">
    <source>
        <dbReference type="EMBL" id="SNS16398.1"/>
    </source>
</evidence>
<sequence>MAKQTKNTSSDKDQAEGKPAVAEPGENGQTTVAPAPQKDEMVHLIVFKLGAEYYAIKIEQVKEVTITPAITRMPRTPGFIKGVTNIRGDIIAIMDLETRFQIRPASLPPDANPNVTYTLVIEAKDYSIGVEVREMPQSLNLPVSRIDRAPSFLQDINIQENFIEGIAKIEDRLIIVLDMHRILSQEEINQLPNA</sequence>
<feature type="region of interest" description="Disordered" evidence="1">
    <location>
        <begin position="1"/>
        <end position="35"/>
    </location>
</feature>
<evidence type="ECO:0000256" key="1">
    <source>
        <dbReference type="SAM" id="MobiDB-lite"/>
    </source>
</evidence>
<dbReference type="InterPro" id="IPR002545">
    <property type="entry name" value="CheW-lke_dom"/>
</dbReference>
<dbReference type="SMART" id="SM00260">
    <property type="entry name" value="CheW"/>
    <property type="match status" value="1"/>
</dbReference>
<feature type="domain" description="CheW-like" evidence="2">
    <location>
        <begin position="41"/>
        <end position="188"/>
    </location>
</feature>
<dbReference type="OrthoDB" id="9794382at2"/>
<dbReference type="InterPro" id="IPR036061">
    <property type="entry name" value="CheW-like_dom_sf"/>
</dbReference>
<dbReference type="PANTHER" id="PTHR22617:SF23">
    <property type="entry name" value="CHEMOTAXIS PROTEIN CHEW"/>
    <property type="match status" value="1"/>
</dbReference>
<dbReference type="RefSeq" id="WP_089317858.1">
    <property type="nucleotide sequence ID" value="NZ_FZOQ01000002.1"/>
</dbReference>
<dbReference type="GO" id="GO:0006935">
    <property type="term" value="P:chemotaxis"/>
    <property type="evidence" value="ECO:0007669"/>
    <property type="project" value="InterPro"/>
</dbReference>
<dbReference type="GO" id="GO:0005829">
    <property type="term" value="C:cytosol"/>
    <property type="evidence" value="ECO:0007669"/>
    <property type="project" value="TreeGrafter"/>
</dbReference>
<keyword evidence="4" id="KW-1185">Reference proteome</keyword>
<name>A0A239C9P8_9BACT</name>
<proteinExistence type="predicted"/>
<reference evidence="4" key="1">
    <citation type="submission" date="2017-06" db="EMBL/GenBank/DDBJ databases">
        <authorList>
            <person name="Varghese N."/>
            <person name="Submissions S."/>
        </authorList>
    </citation>
    <scope>NUCLEOTIDE SEQUENCE [LARGE SCALE GENOMIC DNA]</scope>
    <source>
        <strain evidence="4">NKM1</strain>
    </source>
</reference>
<dbReference type="AlphaFoldDB" id="A0A239C9P8"/>
<dbReference type="Gene3D" id="2.30.30.40">
    <property type="entry name" value="SH3 Domains"/>
    <property type="match status" value="1"/>
</dbReference>
<dbReference type="InterPro" id="IPR039315">
    <property type="entry name" value="CheW"/>
</dbReference>
<dbReference type="EMBL" id="FZOQ01000002">
    <property type="protein sequence ID" value="SNS16398.1"/>
    <property type="molecule type" value="Genomic_DNA"/>
</dbReference>
<dbReference type="PANTHER" id="PTHR22617">
    <property type="entry name" value="CHEMOTAXIS SENSOR HISTIDINE KINASE-RELATED"/>
    <property type="match status" value="1"/>
</dbReference>
<dbReference type="Proteomes" id="UP000198432">
    <property type="component" value="Unassembled WGS sequence"/>
</dbReference>
<evidence type="ECO:0000259" key="2">
    <source>
        <dbReference type="PROSITE" id="PS50851"/>
    </source>
</evidence>
<dbReference type="PROSITE" id="PS50851">
    <property type="entry name" value="CHEW"/>
    <property type="match status" value="1"/>
</dbReference>
<dbReference type="Pfam" id="PF01584">
    <property type="entry name" value="CheW"/>
    <property type="match status" value="1"/>
</dbReference>